<dbReference type="RefSeq" id="XP_019085689.1">
    <property type="nucleotide sequence ID" value="XM_019230144.1"/>
</dbReference>
<feature type="domain" description="Integrase catalytic" evidence="3">
    <location>
        <begin position="73"/>
        <end position="242"/>
    </location>
</feature>
<keyword evidence="4" id="KW-1185">Reference proteome</keyword>
<sequence length="370" mass="40721">MKDKCWIFHPHLKPAKFKANLSKEVTSDKRIGSSKQGDEAAMTASYGEVVRKSDLEALIRSIASLKDSGITFFASNPSSSLVVDSGASHHMISNPSLLDNIKPALGSVIIANGDRIPVKGVGNLKLFDKTSKAFFMPTFTSNLLSVLRSDNGGEYTSHKFKEHLTKHGILQQTTCPYKSQQNGVAERKNRHLMEVARSMMFHTNVTKRFWGDAVMTACYLINRTPTRVLNDLSPFECLESKEVNSMLRAPSVCSSVTPQLKRAICYEPTTSRLFVSRDVKFMENAGYFDKKDWNSLKDLSSSPNDRASSLRFLLDHLGNPPPKPIRDQSTSPLTNGDEESPIPTKHSDAPGSNAPHEATKTVCASGGKAT</sequence>
<name>A0ABM1QG01_CAMSA</name>
<organism evidence="4 5">
    <name type="scientific">Camelina sativa</name>
    <name type="common">False flax</name>
    <name type="synonym">Myagrum sativum</name>
    <dbReference type="NCBI Taxonomy" id="90675"/>
    <lineage>
        <taxon>Eukaryota</taxon>
        <taxon>Viridiplantae</taxon>
        <taxon>Streptophyta</taxon>
        <taxon>Embryophyta</taxon>
        <taxon>Tracheophyta</taxon>
        <taxon>Spermatophyta</taxon>
        <taxon>Magnoliopsida</taxon>
        <taxon>eudicotyledons</taxon>
        <taxon>Gunneridae</taxon>
        <taxon>Pentapetalae</taxon>
        <taxon>rosids</taxon>
        <taxon>malvids</taxon>
        <taxon>Brassicales</taxon>
        <taxon>Brassicaceae</taxon>
        <taxon>Camelineae</taxon>
        <taxon>Camelina</taxon>
    </lineage>
</organism>
<dbReference type="PROSITE" id="PS50994">
    <property type="entry name" value="INTEGRASE"/>
    <property type="match status" value="1"/>
</dbReference>
<dbReference type="InterPro" id="IPR039537">
    <property type="entry name" value="Retrotran_Ty1/copia-like"/>
</dbReference>
<dbReference type="GeneID" id="109126515"/>
<dbReference type="Gene3D" id="3.30.420.10">
    <property type="entry name" value="Ribonuclease H-like superfamily/Ribonuclease H"/>
    <property type="match status" value="1"/>
</dbReference>
<evidence type="ECO:0000256" key="1">
    <source>
        <dbReference type="ARBA" id="ARBA00022670"/>
    </source>
</evidence>
<dbReference type="Pfam" id="PF22936">
    <property type="entry name" value="Pol_BBD"/>
    <property type="match status" value="1"/>
</dbReference>
<reference evidence="4" key="1">
    <citation type="journal article" date="2014" name="Nat. Commun.">
        <title>The emerging biofuel crop Camelina sativa retains a highly undifferentiated hexaploid genome structure.</title>
        <authorList>
            <person name="Kagale S."/>
            <person name="Koh C."/>
            <person name="Nixon J."/>
            <person name="Bollina V."/>
            <person name="Clarke W.E."/>
            <person name="Tuteja R."/>
            <person name="Spillane C."/>
            <person name="Robinson S.J."/>
            <person name="Links M.G."/>
            <person name="Clarke C."/>
            <person name="Higgins E.E."/>
            <person name="Huebert T."/>
            <person name="Sharpe A.G."/>
            <person name="Parkin I.A."/>
        </authorList>
    </citation>
    <scope>NUCLEOTIDE SEQUENCE [LARGE SCALE GENOMIC DNA]</scope>
    <source>
        <strain evidence="4">cv. DH55</strain>
    </source>
</reference>
<keyword evidence="1" id="KW-0645">Protease</keyword>
<proteinExistence type="predicted"/>
<dbReference type="InterPro" id="IPR036397">
    <property type="entry name" value="RNaseH_sf"/>
</dbReference>
<keyword evidence="1" id="KW-0378">Hydrolase</keyword>
<dbReference type="InterPro" id="IPR012337">
    <property type="entry name" value="RNaseH-like_sf"/>
</dbReference>
<gene>
    <name evidence="5" type="primary">LOC109126515</name>
</gene>
<evidence type="ECO:0000313" key="4">
    <source>
        <dbReference type="Proteomes" id="UP000694864"/>
    </source>
</evidence>
<accession>A0ABM1QG01</accession>
<dbReference type="PANTHER" id="PTHR42648">
    <property type="entry name" value="TRANSPOSASE, PUTATIVE-RELATED"/>
    <property type="match status" value="1"/>
</dbReference>
<evidence type="ECO:0000259" key="3">
    <source>
        <dbReference type="PROSITE" id="PS50994"/>
    </source>
</evidence>
<dbReference type="InterPro" id="IPR001584">
    <property type="entry name" value="Integrase_cat-core"/>
</dbReference>
<evidence type="ECO:0000313" key="5">
    <source>
        <dbReference type="RefSeq" id="XP_019085689.1"/>
    </source>
</evidence>
<dbReference type="PANTHER" id="PTHR42648:SF28">
    <property type="entry name" value="TRANSPOSON-ENCODED PROTEIN WITH RIBONUCLEASE H-LIKE AND RETROVIRUS ZINC FINGER-LIKE DOMAINS"/>
    <property type="match status" value="1"/>
</dbReference>
<protein>
    <submittedName>
        <fullName evidence="5">Uncharacterized protein LOC109126515</fullName>
    </submittedName>
</protein>
<feature type="region of interest" description="Disordered" evidence="2">
    <location>
        <begin position="314"/>
        <end position="370"/>
    </location>
</feature>
<dbReference type="Proteomes" id="UP000694864">
    <property type="component" value="Chromosome 2"/>
</dbReference>
<reference evidence="5" key="2">
    <citation type="submission" date="2025-08" db="UniProtKB">
        <authorList>
            <consortium name="RefSeq"/>
        </authorList>
    </citation>
    <scope>IDENTIFICATION</scope>
    <source>
        <tissue evidence="5">Leaf</tissue>
    </source>
</reference>
<dbReference type="SUPFAM" id="SSF53098">
    <property type="entry name" value="Ribonuclease H-like"/>
    <property type="match status" value="1"/>
</dbReference>
<evidence type="ECO:0000256" key="2">
    <source>
        <dbReference type="SAM" id="MobiDB-lite"/>
    </source>
</evidence>
<dbReference type="InterPro" id="IPR054722">
    <property type="entry name" value="PolX-like_BBD"/>
</dbReference>